<organism evidence="1 2">
    <name type="scientific">Lagenidium giganteum</name>
    <dbReference type="NCBI Taxonomy" id="4803"/>
    <lineage>
        <taxon>Eukaryota</taxon>
        <taxon>Sar</taxon>
        <taxon>Stramenopiles</taxon>
        <taxon>Oomycota</taxon>
        <taxon>Peronosporomycetes</taxon>
        <taxon>Pythiales</taxon>
        <taxon>Pythiaceae</taxon>
    </lineage>
</organism>
<protein>
    <submittedName>
        <fullName evidence="1">Uncharacterized protein</fullName>
    </submittedName>
</protein>
<reference evidence="1" key="2">
    <citation type="journal article" date="2023" name="Microbiol Resour">
        <title>Decontamination and Annotation of the Draft Genome Sequence of the Oomycete Lagenidium giganteum ARSEF 373.</title>
        <authorList>
            <person name="Morgan W.R."/>
            <person name="Tartar A."/>
        </authorList>
    </citation>
    <scope>NUCLEOTIDE SEQUENCE</scope>
    <source>
        <strain evidence="1">ARSEF 373</strain>
    </source>
</reference>
<keyword evidence="2" id="KW-1185">Reference proteome</keyword>
<sequence length="48" mass="5687">MHQTFFSLATRQSTLFVNLYENSSVPWKQITAGNIPRFSDVNRKWITR</sequence>
<evidence type="ECO:0000313" key="2">
    <source>
        <dbReference type="Proteomes" id="UP001146120"/>
    </source>
</evidence>
<accession>A0AAV2ZEW9</accession>
<name>A0AAV2ZEW9_9STRA</name>
<comment type="caution">
    <text evidence="1">The sequence shown here is derived from an EMBL/GenBank/DDBJ whole genome shotgun (WGS) entry which is preliminary data.</text>
</comment>
<dbReference type="Proteomes" id="UP001146120">
    <property type="component" value="Unassembled WGS sequence"/>
</dbReference>
<dbReference type="EMBL" id="DAKRPA010000002">
    <property type="protein sequence ID" value="DBA05152.1"/>
    <property type="molecule type" value="Genomic_DNA"/>
</dbReference>
<proteinExistence type="predicted"/>
<evidence type="ECO:0000313" key="1">
    <source>
        <dbReference type="EMBL" id="DBA05152.1"/>
    </source>
</evidence>
<dbReference type="AlphaFoldDB" id="A0AAV2ZEW9"/>
<gene>
    <name evidence="1" type="ORF">N0F65_005002</name>
</gene>
<reference evidence="1" key="1">
    <citation type="submission" date="2022-11" db="EMBL/GenBank/DDBJ databases">
        <authorList>
            <person name="Morgan W.R."/>
            <person name="Tartar A."/>
        </authorList>
    </citation>
    <scope>NUCLEOTIDE SEQUENCE</scope>
    <source>
        <strain evidence="1">ARSEF 373</strain>
    </source>
</reference>